<proteinExistence type="predicted"/>
<evidence type="ECO:0000313" key="2">
    <source>
        <dbReference type="EMBL" id="CAK0814554.1"/>
    </source>
</evidence>
<gene>
    <name evidence="2" type="ORF">PCOR1329_LOCUS18131</name>
</gene>
<reference evidence="2" key="1">
    <citation type="submission" date="2023-10" db="EMBL/GenBank/DDBJ databases">
        <authorList>
            <person name="Chen Y."/>
            <person name="Shah S."/>
            <person name="Dougan E. K."/>
            <person name="Thang M."/>
            <person name="Chan C."/>
        </authorList>
    </citation>
    <scope>NUCLEOTIDE SEQUENCE [LARGE SCALE GENOMIC DNA]</scope>
</reference>
<protein>
    <recommendedName>
        <fullName evidence="1">DOT1 domain-containing protein</fullName>
    </recommendedName>
</protein>
<feature type="domain" description="DOT1" evidence="1">
    <location>
        <begin position="38"/>
        <end position="79"/>
    </location>
</feature>
<dbReference type="Pfam" id="PF08123">
    <property type="entry name" value="DOT1"/>
    <property type="match status" value="1"/>
</dbReference>
<feature type="non-terminal residue" evidence="2">
    <location>
        <position position="1"/>
    </location>
</feature>
<keyword evidence="3" id="KW-1185">Reference proteome</keyword>
<evidence type="ECO:0000313" key="3">
    <source>
        <dbReference type="Proteomes" id="UP001189429"/>
    </source>
</evidence>
<accession>A0ABN9R7Y5</accession>
<dbReference type="Proteomes" id="UP001189429">
    <property type="component" value="Unassembled WGS sequence"/>
</dbReference>
<dbReference type="InterPro" id="IPR025789">
    <property type="entry name" value="DOT1_dom"/>
</dbReference>
<sequence length="109" mass="11150">CVGGGWRRWRGRRVPFLGRRRPALAAAGGGGGERRRGLAELLDLCSPGPGDVFCDLGSGVGRAVLQATGGAHTQSRVGRGADTATSASFSPSWASWQALVATAGFAVNL</sequence>
<dbReference type="InterPro" id="IPR029063">
    <property type="entry name" value="SAM-dependent_MTases_sf"/>
</dbReference>
<evidence type="ECO:0000259" key="1">
    <source>
        <dbReference type="Pfam" id="PF08123"/>
    </source>
</evidence>
<dbReference type="Gene3D" id="3.40.50.150">
    <property type="entry name" value="Vaccinia Virus protein VP39"/>
    <property type="match status" value="1"/>
</dbReference>
<name>A0ABN9R7Y5_9DINO</name>
<organism evidence="2 3">
    <name type="scientific">Prorocentrum cordatum</name>
    <dbReference type="NCBI Taxonomy" id="2364126"/>
    <lineage>
        <taxon>Eukaryota</taxon>
        <taxon>Sar</taxon>
        <taxon>Alveolata</taxon>
        <taxon>Dinophyceae</taxon>
        <taxon>Prorocentrales</taxon>
        <taxon>Prorocentraceae</taxon>
        <taxon>Prorocentrum</taxon>
    </lineage>
</organism>
<dbReference type="SUPFAM" id="SSF53335">
    <property type="entry name" value="S-adenosyl-L-methionine-dependent methyltransferases"/>
    <property type="match status" value="1"/>
</dbReference>
<comment type="caution">
    <text evidence="2">The sequence shown here is derived from an EMBL/GenBank/DDBJ whole genome shotgun (WGS) entry which is preliminary data.</text>
</comment>
<dbReference type="EMBL" id="CAUYUJ010005673">
    <property type="protein sequence ID" value="CAK0814554.1"/>
    <property type="molecule type" value="Genomic_DNA"/>
</dbReference>